<dbReference type="EMBL" id="CAJQZP010001128">
    <property type="protein sequence ID" value="CAG5019133.1"/>
    <property type="molecule type" value="Genomic_DNA"/>
</dbReference>
<proteinExistence type="predicted"/>
<comment type="caution">
    <text evidence="1">The sequence shown here is derived from an EMBL/GenBank/DDBJ whole genome shotgun (WGS) entry which is preliminary data.</text>
</comment>
<protein>
    <submittedName>
        <fullName evidence="1">(apollo) hypothetical protein</fullName>
    </submittedName>
</protein>
<dbReference type="CDD" id="cd20235">
    <property type="entry name" value="PFM_spherulin-2a-like"/>
    <property type="match status" value="1"/>
</dbReference>
<reference evidence="1" key="1">
    <citation type="submission" date="2021-04" db="EMBL/GenBank/DDBJ databases">
        <authorList>
            <person name="Tunstrom K."/>
        </authorList>
    </citation>
    <scope>NUCLEOTIDE SEQUENCE</scope>
</reference>
<keyword evidence="2" id="KW-1185">Reference proteome</keyword>
<dbReference type="OrthoDB" id="8122616at2759"/>
<accession>A0A8S3XEW4</accession>
<sequence length="373" mass="41625">MEGKLDRITGYVSQLHCTKYSTLYHYNKNSCCKKVDSKISLDINVGINDNDVTITNSGLGVDVIGHGEIELFNTGNANIRKAVKRHYHWSPSNVYLKSLTPWGDLFRKYNWEQVSRVLTVKSARLKTITKKPVIVLSNYFDDVSNKTIKVNTGISQTVDNKISTSWTKSKQTTVSQEIEYDMNVMFAKMMGTTGFSYITSCGESEERSETIAIGTTSGVETELLPGQAATVVLSANKGALEVEIVYLAKLRGNVAVNFKIPYKGHHFWGPSIDSVMKSGGLENEVIIKETIKLGFYTDAVLKAPNVNDIKKAAGIINEIITTELTEVRCYNDPVLEIFDSLTEKPMRIVTPPTPFHVRPKSRYSNKVQKAHPK</sequence>
<dbReference type="Proteomes" id="UP000691718">
    <property type="component" value="Unassembled WGS sequence"/>
</dbReference>
<dbReference type="AlphaFoldDB" id="A0A8S3XEW4"/>
<gene>
    <name evidence="1" type="ORF">PAPOLLO_LOCUS16997</name>
</gene>
<name>A0A8S3XEW4_PARAO</name>
<evidence type="ECO:0000313" key="2">
    <source>
        <dbReference type="Proteomes" id="UP000691718"/>
    </source>
</evidence>
<evidence type="ECO:0000313" key="1">
    <source>
        <dbReference type="EMBL" id="CAG5019133.1"/>
    </source>
</evidence>
<organism evidence="1 2">
    <name type="scientific">Parnassius apollo</name>
    <name type="common">Apollo butterfly</name>
    <name type="synonym">Papilio apollo</name>
    <dbReference type="NCBI Taxonomy" id="110799"/>
    <lineage>
        <taxon>Eukaryota</taxon>
        <taxon>Metazoa</taxon>
        <taxon>Ecdysozoa</taxon>
        <taxon>Arthropoda</taxon>
        <taxon>Hexapoda</taxon>
        <taxon>Insecta</taxon>
        <taxon>Pterygota</taxon>
        <taxon>Neoptera</taxon>
        <taxon>Endopterygota</taxon>
        <taxon>Lepidoptera</taxon>
        <taxon>Glossata</taxon>
        <taxon>Ditrysia</taxon>
        <taxon>Papilionoidea</taxon>
        <taxon>Papilionidae</taxon>
        <taxon>Parnassiinae</taxon>
        <taxon>Parnassini</taxon>
        <taxon>Parnassius</taxon>
        <taxon>Parnassius</taxon>
    </lineage>
</organism>